<reference evidence="1 2" key="1">
    <citation type="journal article" date="2012" name="Stand. Genomic Sci.">
        <title>Genome sequence of the halotolerant bacterium Corynebacterium halotolerans type strain YIM 70093(T) (= DSM 44683(T)).</title>
        <authorList>
            <person name="Ruckert C."/>
            <person name="Albersmeier A."/>
            <person name="Al-Dilaimi A."/>
            <person name="Niehaus K."/>
            <person name="Szczepanowski R."/>
            <person name="Kalinowski J."/>
        </authorList>
    </citation>
    <scope>NUCLEOTIDE SEQUENCE [LARGE SCALE GENOMIC DNA]</scope>
    <source>
        <strain evidence="1">YIM 70093</strain>
    </source>
</reference>
<dbReference type="EMBL" id="CP003697">
    <property type="protein sequence ID" value="AGF73284.1"/>
    <property type="molecule type" value="Genomic_DNA"/>
</dbReference>
<organism evidence="1 2">
    <name type="scientific">Corynebacterium halotolerans YIM 70093 = DSM 44683</name>
    <dbReference type="NCBI Taxonomy" id="1121362"/>
    <lineage>
        <taxon>Bacteria</taxon>
        <taxon>Bacillati</taxon>
        <taxon>Actinomycetota</taxon>
        <taxon>Actinomycetes</taxon>
        <taxon>Mycobacteriales</taxon>
        <taxon>Corynebacteriaceae</taxon>
        <taxon>Corynebacterium</taxon>
    </lineage>
</organism>
<dbReference type="Proteomes" id="UP000011723">
    <property type="component" value="Chromosome"/>
</dbReference>
<accession>M1MZY8</accession>
<gene>
    <name evidence="1" type="ORF">A605_11430</name>
</gene>
<keyword evidence="2" id="KW-1185">Reference proteome</keyword>
<proteinExistence type="predicted"/>
<dbReference type="STRING" id="1121362.A605_11430"/>
<dbReference type="KEGG" id="chn:A605_11430"/>
<dbReference type="HOGENOM" id="CLU_2914681_0_0_11"/>
<evidence type="ECO:0000313" key="2">
    <source>
        <dbReference type="Proteomes" id="UP000011723"/>
    </source>
</evidence>
<dbReference type="AlphaFoldDB" id="M1MZY8"/>
<name>M1MZY8_9CORY</name>
<evidence type="ECO:0000313" key="1">
    <source>
        <dbReference type="EMBL" id="AGF73284.1"/>
    </source>
</evidence>
<sequence length="61" mass="6857">MAMPRVFRETPAKFRAGFSPGWIGSIRVRSRAKFEITSSKGDPVSTRLVEIRSPFDDLIST</sequence>
<protein>
    <submittedName>
        <fullName evidence="1">Uncharacterized protein</fullName>
    </submittedName>
</protein>